<comment type="caution">
    <text evidence="2">The sequence shown here is derived from an EMBL/GenBank/DDBJ whole genome shotgun (WGS) entry which is preliminary data.</text>
</comment>
<evidence type="ECO:0000313" key="2">
    <source>
        <dbReference type="EMBL" id="KPL73751.1"/>
    </source>
</evidence>
<dbReference type="GO" id="GO:0016853">
    <property type="term" value="F:isomerase activity"/>
    <property type="evidence" value="ECO:0007669"/>
    <property type="project" value="UniProtKB-KW"/>
</dbReference>
<evidence type="ECO:0000313" key="3">
    <source>
        <dbReference type="Proteomes" id="UP000050417"/>
    </source>
</evidence>
<dbReference type="EMBL" id="LGCL01000034">
    <property type="protein sequence ID" value="KPL73751.1"/>
    <property type="molecule type" value="Genomic_DNA"/>
</dbReference>
<name>A0A0P6WYR8_9CHLR</name>
<organism evidence="2 3">
    <name type="scientific">Ornatilinea apprima</name>
    <dbReference type="NCBI Taxonomy" id="1134406"/>
    <lineage>
        <taxon>Bacteria</taxon>
        <taxon>Bacillati</taxon>
        <taxon>Chloroflexota</taxon>
        <taxon>Anaerolineae</taxon>
        <taxon>Anaerolineales</taxon>
        <taxon>Anaerolineaceae</taxon>
        <taxon>Ornatilinea</taxon>
    </lineage>
</organism>
<keyword evidence="3" id="KW-1185">Reference proteome</keyword>
<dbReference type="Pfam" id="PF01261">
    <property type="entry name" value="AP_endonuc_2"/>
    <property type="match status" value="1"/>
</dbReference>
<gene>
    <name evidence="2" type="ORF">ADN00_14380</name>
</gene>
<dbReference type="STRING" id="1134406.ADN00_14380"/>
<protein>
    <submittedName>
        <fullName evidence="2">Xylose isomerase</fullName>
    </submittedName>
</protein>
<dbReference type="Proteomes" id="UP000050417">
    <property type="component" value="Unassembled WGS sequence"/>
</dbReference>
<dbReference type="InterPro" id="IPR036237">
    <property type="entry name" value="Xyl_isomerase-like_sf"/>
</dbReference>
<evidence type="ECO:0000259" key="1">
    <source>
        <dbReference type="Pfam" id="PF01261"/>
    </source>
</evidence>
<dbReference type="InterPro" id="IPR050312">
    <property type="entry name" value="IolE/XylAMocC-like"/>
</dbReference>
<reference evidence="2 3" key="1">
    <citation type="submission" date="2015-07" db="EMBL/GenBank/DDBJ databases">
        <title>Genome sequence of Ornatilinea apprima DSM 23815.</title>
        <authorList>
            <person name="Hemp J."/>
            <person name="Ward L.M."/>
            <person name="Pace L.A."/>
            <person name="Fischer W.W."/>
        </authorList>
    </citation>
    <scope>NUCLEOTIDE SEQUENCE [LARGE SCALE GENOMIC DNA]</scope>
    <source>
        <strain evidence="2 3">P3M-1</strain>
    </source>
</reference>
<accession>A0A0P6WYR8</accession>
<proteinExistence type="predicted"/>
<dbReference type="OrthoDB" id="9801426at2"/>
<dbReference type="AlphaFoldDB" id="A0A0P6WYR8"/>
<sequence>MMKGLGVGVWTFGMGSERYVSDGYKPYLTLEERIAKVSTLKGISGIEVTFPNDVNADTAHKFRALINQYGLSLCGMGVELVCDKEWQSGSFASPDPRRREKAISLTRAAMDMAAEFGVSNVSLWLGQDGFDYVFQDDYAAAWQRLVEGVREAANHRSDVTLGLEYKTSEPKMACYINSGGKALALAQATGKANVGITLDVGHAINARENPAEIAAVLLAEKRLFHIHLNDNYSWSDDDMPVGSVHFLQYVELLYWLKKLNYAGWLSLDLYPYRDDPIEACQTSIHFVSKMQNLVNQPNFDRLIEENRASGSRSVRAVYELLLGE</sequence>
<dbReference type="PANTHER" id="PTHR12110">
    <property type="entry name" value="HYDROXYPYRUVATE ISOMERASE"/>
    <property type="match status" value="1"/>
</dbReference>
<keyword evidence="2" id="KW-0413">Isomerase</keyword>
<dbReference type="SUPFAM" id="SSF51658">
    <property type="entry name" value="Xylose isomerase-like"/>
    <property type="match status" value="1"/>
</dbReference>
<dbReference type="RefSeq" id="WP_075063722.1">
    <property type="nucleotide sequence ID" value="NZ_LGCL01000034.1"/>
</dbReference>
<feature type="domain" description="Xylose isomerase-like TIM barrel" evidence="1">
    <location>
        <begin position="42"/>
        <end position="285"/>
    </location>
</feature>
<dbReference type="Gene3D" id="3.20.20.150">
    <property type="entry name" value="Divalent-metal-dependent TIM barrel enzymes"/>
    <property type="match status" value="1"/>
</dbReference>
<dbReference type="InterPro" id="IPR013022">
    <property type="entry name" value="Xyl_isomerase-like_TIM-brl"/>
</dbReference>